<evidence type="ECO:0000313" key="1">
    <source>
        <dbReference type="EMBL" id="SVA56898.1"/>
    </source>
</evidence>
<protein>
    <submittedName>
        <fullName evidence="1">Uncharacterized protein</fullName>
    </submittedName>
</protein>
<proteinExistence type="predicted"/>
<dbReference type="EMBL" id="UINC01013124">
    <property type="protein sequence ID" value="SVA56898.1"/>
    <property type="molecule type" value="Genomic_DNA"/>
</dbReference>
<reference evidence="1" key="1">
    <citation type="submission" date="2018-05" db="EMBL/GenBank/DDBJ databases">
        <authorList>
            <person name="Lanie J.A."/>
            <person name="Ng W.-L."/>
            <person name="Kazmierczak K.M."/>
            <person name="Andrzejewski T.M."/>
            <person name="Davidsen T.M."/>
            <person name="Wayne K.J."/>
            <person name="Tettelin H."/>
            <person name="Glass J.I."/>
            <person name="Rusch D."/>
            <person name="Podicherti R."/>
            <person name="Tsui H.-C.T."/>
            <person name="Winkler M.E."/>
        </authorList>
    </citation>
    <scope>NUCLEOTIDE SEQUENCE</scope>
</reference>
<organism evidence="1">
    <name type="scientific">marine metagenome</name>
    <dbReference type="NCBI Taxonomy" id="408172"/>
    <lineage>
        <taxon>unclassified sequences</taxon>
        <taxon>metagenomes</taxon>
        <taxon>ecological metagenomes</taxon>
    </lineage>
</organism>
<name>A0A381WX98_9ZZZZ</name>
<feature type="non-terminal residue" evidence="1">
    <location>
        <position position="1"/>
    </location>
</feature>
<sequence>ELNPRPKRWQRFALPLSYTRTKHVIYIKKACFSRLCTYLKL</sequence>
<accession>A0A381WX98</accession>
<gene>
    <name evidence="1" type="ORF">METZ01_LOCUS109752</name>
</gene>
<dbReference type="AntiFam" id="ANF00011">
    <property type="entry name" value="tRNA translation"/>
</dbReference>
<dbReference type="AlphaFoldDB" id="A0A381WX98"/>